<reference evidence="2" key="1">
    <citation type="submission" date="2023-08" db="EMBL/GenBank/DDBJ databases">
        <authorList>
            <person name="Audoor S."/>
            <person name="Bilcke G."/>
        </authorList>
    </citation>
    <scope>NUCLEOTIDE SEQUENCE</scope>
</reference>
<evidence type="ECO:0000313" key="3">
    <source>
        <dbReference type="Proteomes" id="UP001295423"/>
    </source>
</evidence>
<feature type="compositionally biased region" description="Basic residues" evidence="1">
    <location>
        <begin position="204"/>
        <end position="216"/>
    </location>
</feature>
<proteinExistence type="predicted"/>
<evidence type="ECO:0000256" key="1">
    <source>
        <dbReference type="SAM" id="MobiDB-lite"/>
    </source>
</evidence>
<organism evidence="2 3">
    <name type="scientific">Cylindrotheca closterium</name>
    <dbReference type="NCBI Taxonomy" id="2856"/>
    <lineage>
        <taxon>Eukaryota</taxon>
        <taxon>Sar</taxon>
        <taxon>Stramenopiles</taxon>
        <taxon>Ochrophyta</taxon>
        <taxon>Bacillariophyta</taxon>
        <taxon>Bacillariophyceae</taxon>
        <taxon>Bacillariophycidae</taxon>
        <taxon>Bacillariales</taxon>
        <taxon>Bacillariaceae</taxon>
        <taxon>Cylindrotheca</taxon>
    </lineage>
</organism>
<feature type="compositionally biased region" description="Acidic residues" evidence="1">
    <location>
        <begin position="41"/>
        <end position="50"/>
    </location>
</feature>
<name>A0AAD2CRP1_9STRA</name>
<sequence length="481" mass="52187">MDYRKSHNFNPNVIAANLADFGDHDFSDDESSGSFAHSSEEEVELTELEMESMTAASGVGEKRPSRALEQIMMGMHFDEKKEAPQVVSSDHHDASHTKRKAQKDSHDKTGDTRSKMMHSTKVPSKKAKEKDGHSSWEGKIDDIIQKPAAGMQSPVPRKQQPAIVSPRGTAGGSVRQRRGKRSEMVKSNSARQRGAGAGAVSPGRPRKPSMQHRTPSKSKLSSDEKSDDPIPRGSGHGPSRRRQPRTPSMSHLSDDENPGGEPISRGSGHGPSRRRQPRAPSMNHLSDDENPGGEPIPRGSGHGPSRRRQPRTPSMNHLSDDENPGGEPIPRGSGHGPSRRRQPRTPSMNHLPDEEHPGGEPIPRGSGHGPSRRRQPRTPSMSHLSDEEHPGGEPIPRGSGHGHRRQNAPRPNEHSGDDEQKADDPIPRGSGHGHRRRPAAARRAASGSSNGPTRQPSTARRAKHADPNTAVLSGEGTGLKW</sequence>
<feature type="region of interest" description="Disordered" evidence="1">
    <location>
        <begin position="22"/>
        <end position="481"/>
    </location>
</feature>
<dbReference type="AlphaFoldDB" id="A0AAD2CRP1"/>
<feature type="compositionally biased region" description="Basic and acidic residues" evidence="1">
    <location>
        <begin position="411"/>
        <end position="426"/>
    </location>
</feature>
<keyword evidence="3" id="KW-1185">Reference proteome</keyword>
<feature type="compositionally biased region" description="Basic residues" evidence="1">
    <location>
        <begin position="115"/>
        <end position="125"/>
    </location>
</feature>
<gene>
    <name evidence="2" type="ORF">CYCCA115_LOCUS8787</name>
</gene>
<dbReference type="Proteomes" id="UP001295423">
    <property type="component" value="Unassembled WGS sequence"/>
</dbReference>
<evidence type="ECO:0000313" key="2">
    <source>
        <dbReference type="EMBL" id="CAJ1944235.1"/>
    </source>
</evidence>
<comment type="caution">
    <text evidence="2">The sequence shown here is derived from an EMBL/GenBank/DDBJ whole genome shotgun (WGS) entry which is preliminary data.</text>
</comment>
<protein>
    <submittedName>
        <fullName evidence="2">Uncharacterized protein</fullName>
    </submittedName>
</protein>
<feature type="compositionally biased region" description="Basic residues" evidence="1">
    <location>
        <begin position="431"/>
        <end position="440"/>
    </location>
</feature>
<feature type="compositionally biased region" description="Basic and acidic residues" evidence="1">
    <location>
        <begin position="76"/>
        <end position="114"/>
    </location>
</feature>
<feature type="compositionally biased region" description="Basic and acidic residues" evidence="1">
    <location>
        <begin position="126"/>
        <end position="144"/>
    </location>
</feature>
<feature type="compositionally biased region" description="Basic and acidic residues" evidence="1">
    <location>
        <begin position="220"/>
        <end position="230"/>
    </location>
</feature>
<dbReference type="EMBL" id="CAKOGP040001224">
    <property type="protein sequence ID" value="CAJ1944235.1"/>
    <property type="molecule type" value="Genomic_DNA"/>
</dbReference>
<accession>A0AAD2CRP1</accession>